<accession>A0A6C0IWM8</accession>
<evidence type="ECO:0000313" key="1">
    <source>
        <dbReference type="EMBL" id="QHT95923.1"/>
    </source>
</evidence>
<protein>
    <submittedName>
        <fullName evidence="1">Uncharacterized protein</fullName>
    </submittedName>
</protein>
<dbReference type="AlphaFoldDB" id="A0A6C0IWM8"/>
<reference evidence="1" key="1">
    <citation type="journal article" date="2020" name="Nature">
        <title>Giant virus diversity and host interactions through global metagenomics.</title>
        <authorList>
            <person name="Schulz F."/>
            <person name="Roux S."/>
            <person name="Paez-Espino D."/>
            <person name="Jungbluth S."/>
            <person name="Walsh D.A."/>
            <person name="Denef V.J."/>
            <person name="McMahon K.D."/>
            <person name="Konstantinidis K.T."/>
            <person name="Eloe-Fadrosh E.A."/>
            <person name="Kyrpides N.C."/>
            <person name="Woyke T."/>
        </authorList>
    </citation>
    <scope>NUCLEOTIDE SEQUENCE</scope>
    <source>
        <strain evidence="1">GVMAG-M-3300024301-20</strain>
    </source>
</reference>
<dbReference type="EMBL" id="MN740248">
    <property type="protein sequence ID" value="QHT95923.1"/>
    <property type="molecule type" value="Genomic_DNA"/>
</dbReference>
<sequence length="304" mass="35664">MNTDILKPTDINEIDEIYNLTNICNYYSHITTPINEILSILMLLLKEYVTLIFKKNIKNKYIIHTGLNTLLHVFHILFYYTKNLKLTCYYTQQAYHIYLDFIHALNNMSISVLNLKTNDAVMFVYKKTIFEICNEYKRNINNNISYNSIDDTNIFAILNKITSTYKMIIQHIINNHLNLFTSTSTSTSTFDNDSHVNVICNYLTQLNTIICSKRKDEEVLDLLHSFISKLLNQQNDSIVNIDCNMFMLKIDYFLTTIYKKNCLDKASIMRIKNNLLKINDNDDEDNNELNNKLIAMIICGNYEN</sequence>
<proteinExistence type="predicted"/>
<name>A0A6C0IWM8_9ZZZZ</name>
<organism evidence="1">
    <name type="scientific">viral metagenome</name>
    <dbReference type="NCBI Taxonomy" id="1070528"/>
    <lineage>
        <taxon>unclassified sequences</taxon>
        <taxon>metagenomes</taxon>
        <taxon>organismal metagenomes</taxon>
    </lineage>
</organism>